<dbReference type="PANTHER" id="PTHR43435:SF4">
    <property type="entry name" value="FGGY CARBOHYDRATE KINASE DOMAIN-CONTAINING PROTEIN"/>
    <property type="match status" value="1"/>
</dbReference>
<evidence type="ECO:0000256" key="2">
    <source>
        <dbReference type="ARBA" id="ARBA00022777"/>
    </source>
</evidence>
<dbReference type="Pfam" id="PF02782">
    <property type="entry name" value="FGGY_C"/>
    <property type="match status" value="1"/>
</dbReference>
<evidence type="ECO:0000256" key="1">
    <source>
        <dbReference type="ARBA" id="ARBA00022679"/>
    </source>
</evidence>
<name>A0ABP0FCE5_CLALP</name>
<dbReference type="InterPro" id="IPR018485">
    <property type="entry name" value="FGGY_C"/>
</dbReference>
<feature type="domain" description="Carbohydrate kinase FGGY C-terminal" evidence="3">
    <location>
        <begin position="1"/>
        <end position="181"/>
    </location>
</feature>
<sequence length="254" mass="27772">MVPDLWSNEGGQSAAGKLIDHIVQCHPASSQLKELSESRNQHIYECLNNLLNEKARSLKLTSCEVLTKDLHVWPDFHGNRSPIADSSLCGAICGLTLDSGLNDLAKLYLATLQALASGSLHILDRLEKYGHKITTVFMCGGLSKNPLFVQVHSNVLKRPVVLGKEKETVLLGGAILGALAAKDFPSFQSAMGHMCKIGEVVNTNKDLDDFYSKKTSSVFNNAEESNGIQGHYGIIRIVQSTNSSFYLIFVCKCY</sequence>
<keyword evidence="1" id="KW-0808">Transferase</keyword>
<dbReference type="EMBL" id="CAWYQH010000024">
    <property type="protein sequence ID" value="CAK8675907.1"/>
    <property type="molecule type" value="Genomic_DNA"/>
</dbReference>
<dbReference type="Proteomes" id="UP001642483">
    <property type="component" value="Unassembled WGS sequence"/>
</dbReference>
<reference evidence="4 5" key="1">
    <citation type="submission" date="2024-02" db="EMBL/GenBank/DDBJ databases">
        <authorList>
            <person name="Daric V."/>
            <person name="Darras S."/>
        </authorList>
    </citation>
    <scope>NUCLEOTIDE SEQUENCE [LARGE SCALE GENOMIC DNA]</scope>
</reference>
<evidence type="ECO:0000313" key="4">
    <source>
        <dbReference type="EMBL" id="CAK8675907.1"/>
    </source>
</evidence>
<dbReference type="PANTHER" id="PTHR43435">
    <property type="entry name" value="RIBULOKINASE"/>
    <property type="match status" value="1"/>
</dbReference>
<evidence type="ECO:0000259" key="3">
    <source>
        <dbReference type="Pfam" id="PF02782"/>
    </source>
</evidence>
<evidence type="ECO:0000313" key="5">
    <source>
        <dbReference type="Proteomes" id="UP001642483"/>
    </source>
</evidence>
<organism evidence="4 5">
    <name type="scientific">Clavelina lepadiformis</name>
    <name type="common">Light-bulb sea squirt</name>
    <name type="synonym">Ascidia lepadiformis</name>
    <dbReference type="NCBI Taxonomy" id="159417"/>
    <lineage>
        <taxon>Eukaryota</taxon>
        <taxon>Metazoa</taxon>
        <taxon>Chordata</taxon>
        <taxon>Tunicata</taxon>
        <taxon>Ascidiacea</taxon>
        <taxon>Aplousobranchia</taxon>
        <taxon>Clavelinidae</taxon>
        <taxon>Clavelina</taxon>
    </lineage>
</organism>
<protein>
    <recommendedName>
        <fullName evidence="3">Carbohydrate kinase FGGY C-terminal domain-containing protein</fullName>
    </recommendedName>
</protein>
<proteinExistence type="predicted"/>
<dbReference type="Gene3D" id="3.30.420.40">
    <property type="match status" value="1"/>
</dbReference>
<accession>A0ABP0FCE5</accession>
<dbReference type="InterPro" id="IPR043129">
    <property type="entry name" value="ATPase_NBD"/>
</dbReference>
<keyword evidence="2" id="KW-0418">Kinase</keyword>
<keyword evidence="5" id="KW-1185">Reference proteome</keyword>
<gene>
    <name evidence="4" type="ORF">CVLEPA_LOCUS5431</name>
</gene>
<comment type="caution">
    <text evidence="4">The sequence shown here is derived from an EMBL/GenBank/DDBJ whole genome shotgun (WGS) entry which is preliminary data.</text>
</comment>
<dbReference type="SUPFAM" id="SSF53067">
    <property type="entry name" value="Actin-like ATPase domain"/>
    <property type="match status" value="1"/>
</dbReference>
<dbReference type="Gene3D" id="1.20.58.2240">
    <property type="match status" value="1"/>
</dbReference>